<accession>A0AAJ5RW62</accession>
<organism evidence="1 2">
    <name type="scientific">Pseudomonas juntendi</name>
    <dbReference type="NCBI Taxonomy" id="2666183"/>
    <lineage>
        <taxon>Bacteria</taxon>
        <taxon>Pseudomonadati</taxon>
        <taxon>Pseudomonadota</taxon>
        <taxon>Gammaproteobacteria</taxon>
        <taxon>Pseudomonadales</taxon>
        <taxon>Pseudomonadaceae</taxon>
        <taxon>Pseudomonas</taxon>
    </lineage>
</organism>
<dbReference type="AlphaFoldDB" id="A0AAJ5RW62"/>
<gene>
    <name evidence="1" type="ORF">PWA60_14905</name>
</gene>
<name>A0AAJ5RW62_9PSED</name>
<reference evidence="1" key="1">
    <citation type="submission" date="2023-02" db="EMBL/GenBank/DDBJ databases">
        <title>tmexCD-toprJ-like cluster.</title>
        <authorList>
            <person name="Gao X."/>
            <person name="Wang C."/>
            <person name="Liu J."/>
        </authorList>
    </citation>
    <scope>NUCLEOTIDE SEQUENCE</scope>
    <source>
        <strain evidence="1">GDW21C697WI</strain>
    </source>
</reference>
<proteinExistence type="predicted"/>
<dbReference type="EMBL" id="CP118677">
    <property type="protein sequence ID" value="WEA18600.1"/>
    <property type="molecule type" value="Genomic_DNA"/>
</dbReference>
<evidence type="ECO:0000313" key="2">
    <source>
        <dbReference type="Proteomes" id="UP001217631"/>
    </source>
</evidence>
<dbReference type="RefSeq" id="WP_274999862.1">
    <property type="nucleotide sequence ID" value="NZ_CP118677.1"/>
</dbReference>
<evidence type="ECO:0000313" key="1">
    <source>
        <dbReference type="EMBL" id="WEA18600.1"/>
    </source>
</evidence>
<sequence>MRDVPVQPRNRLLNREDSNMGVRLIAKDVDAEAYATEYSAPVRRALEMIHFTNVSQTKAARNYAPGKAQGIVVGAPVASADRITCNGLTNFIQSGIQEPSAITFFMIARSGDSNTSGATRPGFLGTYDGLAADGGASDGFALFFSGTNAISVNACYGNTAADKTFPRATLVSQDAANWALYSVVISSTGIVFSDLTNNRTTTQSTTGGLPRRPTVNKIRIGSLFNPSGFTGSCDIAAVQLHSAVLTADEQAATVADLRAYALRKGIRV</sequence>
<dbReference type="Proteomes" id="UP001217631">
    <property type="component" value="Chromosome"/>
</dbReference>
<protein>
    <submittedName>
        <fullName evidence="1">Uncharacterized protein</fullName>
    </submittedName>
</protein>